<feature type="transmembrane region" description="Helical" evidence="6">
    <location>
        <begin position="138"/>
        <end position="167"/>
    </location>
</feature>
<dbReference type="PANTHER" id="PTHR30213">
    <property type="entry name" value="INNER MEMBRANE PROTEIN YHJD"/>
    <property type="match status" value="1"/>
</dbReference>
<evidence type="ECO:0000256" key="4">
    <source>
        <dbReference type="ARBA" id="ARBA00022989"/>
    </source>
</evidence>
<accession>A0ABM7WZ33</accession>
<gene>
    <name evidence="7" type="ORF">AMOR_37420</name>
</gene>
<keyword evidence="8" id="KW-1185">Reference proteome</keyword>
<evidence type="ECO:0000256" key="1">
    <source>
        <dbReference type="ARBA" id="ARBA00004651"/>
    </source>
</evidence>
<feature type="transmembrane region" description="Helical" evidence="6">
    <location>
        <begin position="253"/>
        <end position="274"/>
    </location>
</feature>
<evidence type="ECO:0000256" key="6">
    <source>
        <dbReference type="SAM" id="Phobius"/>
    </source>
</evidence>
<evidence type="ECO:0000256" key="3">
    <source>
        <dbReference type="ARBA" id="ARBA00022692"/>
    </source>
</evidence>
<dbReference type="EMBL" id="AP025591">
    <property type="protein sequence ID" value="BDG04746.1"/>
    <property type="molecule type" value="Genomic_DNA"/>
</dbReference>
<keyword evidence="2" id="KW-1003">Cell membrane</keyword>
<evidence type="ECO:0000313" key="7">
    <source>
        <dbReference type="EMBL" id="BDG04746.1"/>
    </source>
</evidence>
<sequence length="301" mass="32913">MDPVRDVWRWTTRLLLFAGRALRAFSRNRGILLAGGVGYNALLSLVPFLTLAVAALSILFDEARILGILRPALTALVPQHADAFLQAAQAFLHTEASTRALSVVSMLFFSSIAFRMLEQAVGAIFRSSSHAAHRSFWVSALLPYLFMLVLMVALLGVTLLTAGLDALDEHHLRMFGLQRPLASGIKLLLRLSGFLGLVVLFAGIYRVLPVVRISARRAFIGGLAAAVLWRLTALFMVYFFTNISMVNVLYGSLATVVVVLLSLEIVFVILLLGAQVIAELEASSAAGVRWYEKAREETGRT</sequence>
<evidence type="ECO:0000313" key="8">
    <source>
        <dbReference type="Proteomes" id="UP001162891"/>
    </source>
</evidence>
<keyword evidence="5 6" id="KW-0472">Membrane</keyword>
<protein>
    <submittedName>
        <fullName evidence="7">Uncharacterized protein</fullName>
    </submittedName>
</protein>
<reference evidence="8" key="1">
    <citation type="journal article" date="2022" name="Int. J. Syst. Evol. Microbiol.">
        <title>Anaeromyxobacter oryzae sp. nov., Anaeromyxobacter diazotrophicus sp. nov. and Anaeromyxobacter paludicola sp. nov., isolated from paddy soils.</title>
        <authorList>
            <person name="Itoh H."/>
            <person name="Xu Z."/>
            <person name="Mise K."/>
            <person name="Masuda Y."/>
            <person name="Ushijima N."/>
            <person name="Hayakawa C."/>
            <person name="Shiratori Y."/>
            <person name="Senoo K."/>
        </authorList>
    </citation>
    <scope>NUCLEOTIDE SEQUENCE [LARGE SCALE GENOMIC DNA]</scope>
    <source>
        <strain evidence="8">Red232</strain>
    </source>
</reference>
<feature type="transmembrane region" description="Helical" evidence="6">
    <location>
        <begin position="30"/>
        <end position="60"/>
    </location>
</feature>
<feature type="transmembrane region" description="Helical" evidence="6">
    <location>
        <begin position="100"/>
        <end position="117"/>
    </location>
</feature>
<keyword evidence="3 6" id="KW-0812">Transmembrane</keyword>
<feature type="transmembrane region" description="Helical" evidence="6">
    <location>
        <begin position="220"/>
        <end position="241"/>
    </location>
</feature>
<feature type="transmembrane region" description="Helical" evidence="6">
    <location>
        <begin position="187"/>
        <end position="208"/>
    </location>
</feature>
<proteinExistence type="predicted"/>
<comment type="subcellular location">
    <subcellularLocation>
        <location evidence="1">Cell membrane</location>
        <topology evidence="1">Multi-pass membrane protein</topology>
    </subcellularLocation>
</comment>
<dbReference type="InterPro" id="IPR017039">
    <property type="entry name" value="Virul_fac_BrkB"/>
</dbReference>
<dbReference type="NCBIfam" id="TIGR00765">
    <property type="entry name" value="yihY_not_rbn"/>
    <property type="match status" value="1"/>
</dbReference>
<dbReference type="Pfam" id="PF03631">
    <property type="entry name" value="Virul_fac_BrkB"/>
    <property type="match status" value="1"/>
</dbReference>
<dbReference type="RefSeq" id="WP_248353213.1">
    <property type="nucleotide sequence ID" value="NZ_AP025591.1"/>
</dbReference>
<organism evidence="7 8">
    <name type="scientific">Anaeromyxobacter oryzae</name>
    <dbReference type="NCBI Taxonomy" id="2918170"/>
    <lineage>
        <taxon>Bacteria</taxon>
        <taxon>Pseudomonadati</taxon>
        <taxon>Myxococcota</taxon>
        <taxon>Myxococcia</taxon>
        <taxon>Myxococcales</taxon>
        <taxon>Cystobacterineae</taxon>
        <taxon>Anaeromyxobacteraceae</taxon>
        <taxon>Anaeromyxobacter</taxon>
    </lineage>
</organism>
<evidence type="ECO:0000256" key="5">
    <source>
        <dbReference type="ARBA" id="ARBA00023136"/>
    </source>
</evidence>
<dbReference type="Proteomes" id="UP001162891">
    <property type="component" value="Chromosome"/>
</dbReference>
<evidence type="ECO:0000256" key="2">
    <source>
        <dbReference type="ARBA" id="ARBA00022475"/>
    </source>
</evidence>
<dbReference type="PANTHER" id="PTHR30213:SF0">
    <property type="entry name" value="UPF0761 MEMBRANE PROTEIN YIHY"/>
    <property type="match status" value="1"/>
</dbReference>
<dbReference type="PIRSF" id="PIRSF035875">
    <property type="entry name" value="RNase_BN"/>
    <property type="match status" value="1"/>
</dbReference>
<keyword evidence="4 6" id="KW-1133">Transmembrane helix</keyword>
<name>A0ABM7WZ33_9BACT</name>